<proteinExistence type="predicted"/>
<dbReference type="EMBL" id="CAVMBE010000024">
    <property type="protein sequence ID" value="CAK4009208.1"/>
    <property type="molecule type" value="Genomic_DNA"/>
</dbReference>
<dbReference type="Proteomes" id="UP001296104">
    <property type="component" value="Unassembled WGS sequence"/>
</dbReference>
<feature type="region of interest" description="Disordered" evidence="1">
    <location>
        <begin position="288"/>
        <end position="371"/>
    </location>
</feature>
<keyword evidence="4" id="KW-1185">Reference proteome</keyword>
<feature type="domain" description="Prion-inhibition and propagation HeLo" evidence="2">
    <location>
        <begin position="21"/>
        <end position="260"/>
    </location>
</feature>
<evidence type="ECO:0000313" key="4">
    <source>
        <dbReference type="Proteomes" id="UP001296104"/>
    </source>
</evidence>
<accession>A0AAI9EAG0</accession>
<dbReference type="Gene3D" id="1.20.120.1020">
    <property type="entry name" value="Prion-inhibition and propagation, HeLo domain"/>
    <property type="match status" value="1"/>
</dbReference>
<evidence type="ECO:0000256" key="1">
    <source>
        <dbReference type="SAM" id="MobiDB-lite"/>
    </source>
</evidence>
<reference evidence="3" key="1">
    <citation type="submission" date="2023-11" db="EMBL/GenBank/DDBJ databases">
        <authorList>
            <person name="Alioto T."/>
            <person name="Alioto T."/>
            <person name="Gomez Garrido J."/>
        </authorList>
    </citation>
    <scope>NUCLEOTIDE SEQUENCE</scope>
</reference>
<feature type="region of interest" description="Disordered" evidence="1">
    <location>
        <begin position="400"/>
        <end position="435"/>
    </location>
</feature>
<feature type="compositionally biased region" description="Polar residues" evidence="1">
    <location>
        <begin position="352"/>
        <end position="362"/>
    </location>
</feature>
<gene>
    <name evidence="3" type="ORF">LECACI_7A004385</name>
</gene>
<evidence type="ECO:0000313" key="3">
    <source>
        <dbReference type="EMBL" id="CAK4009208.1"/>
    </source>
</evidence>
<evidence type="ECO:0000259" key="2">
    <source>
        <dbReference type="Pfam" id="PF14479"/>
    </source>
</evidence>
<dbReference type="PROSITE" id="PS51257">
    <property type="entry name" value="PROKAR_LIPOPROTEIN"/>
    <property type="match status" value="1"/>
</dbReference>
<name>A0AAI9EAG0_9PEZI</name>
<comment type="caution">
    <text evidence="3">The sequence shown here is derived from an EMBL/GenBank/DDBJ whole genome shotgun (WGS) entry which is preliminary data.</text>
</comment>
<sequence>MAHDKDTSAAHIEHPEHEAVLTGAVALASLFSSCVEAFGLIHPSHRWDKEEQLLLTRLGLEQARLLIWGSALGISAPPASVTNRAVPRHPSSAYPDVKEPTFFDIRDPRLDDPNMRTMIEQTLSDIVDRSASATREEMMAKYGLKRPKSPTMIFEPAMDPNRLESFRERWALLREVAESYAQINTRRNNSIIHSSWVIADVTKFGAFVKLIQEKIDFLINLMNVKDKVDRGMRMDIRMFGWHIAPDRVKTAQDIAKLRLLQEICKQGYSDYVTATQQALDHIGRETRENGISSAQQRQTQALLSPPADEVSNGQHHKKRPALMKLFRPFAKSKDHGRSQSLSAPTADDGPARSQSHPGLTTDTSDDGESLGQVRSKSVGAWIQPNIDESLDQQLGKLNTTEDDMKPTQHTPDSPLQETTGTAKHHPTPMGVPGSIARHDQYRGIARTPTRNLFQDGGNFADK</sequence>
<dbReference type="InterPro" id="IPR038305">
    <property type="entry name" value="HeLo_sf"/>
</dbReference>
<organism evidence="3 4">
    <name type="scientific">Lecanosticta acicola</name>
    <dbReference type="NCBI Taxonomy" id="111012"/>
    <lineage>
        <taxon>Eukaryota</taxon>
        <taxon>Fungi</taxon>
        <taxon>Dikarya</taxon>
        <taxon>Ascomycota</taxon>
        <taxon>Pezizomycotina</taxon>
        <taxon>Dothideomycetes</taxon>
        <taxon>Dothideomycetidae</taxon>
        <taxon>Mycosphaerellales</taxon>
        <taxon>Mycosphaerellaceae</taxon>
        <taxon>Lecanosticta</taxon>
    </lineage>
</organism>
<dbReference type="Pfam" id="PF14479">
    <property type="entry name" value="HeLo"/>
    <property type="match status" value="1"/>
</dbReference>
<dbReference type="AlphaFoldDB" id="A0AAI9EAG0"/>
<feature type="compositionally biased region" description="Polar residues" evidence="1">
    <location>
        <begin position="407"/>
        <end position="421"/>
    </location>
</feature>
<feature type="compositionally biased region" description="Polar residues" evidence="1">
    <location>
        <begin position="289"/>
        <end position="302"/>
    </location>
</feature>
<protein>
    <recommendedName>
        <fullName evidence="2">Prion-inhibition and propagation HeLo domain-containing protein</fullName>
    </recommendedName>
</protein>
<dbReference type="InterPro" id="IPR029498">
    <property type="entry name" value="HeLo_dom"/>
</dbReference>